<dbReference type="InterPro" id="IPR000888">
    <property type="entry name" value="RmlC-like"/>
</dbReference>
<evidence type="ECO:0000256" key="1">
    <source>
        <dbReference type="PIRSR" id="PIRSR600888-1"/>
    </source>
</evidence>
<comment type="subunit">
    <text evidence="3">Homodimer.</text>
</comment>
<dbReference type="InterPro" id="IPR011051">
    <property type="entry name" value="RmlC_Cupin_sf"/>
</dbReference>
<evidence type="ECO:0000313" key="4">
    <source>
        <dbReference type="EMBL" id="KKW07204.1"/>
    </source>
</evidence>
<dbReference type="GO" id="GO:0008830">
    <property type="term" value="F:dTDP-4-dehydrorhamnose 3,5-epimerase activity"/>
    <property type="evidence" value="ECO:0007669"/>
    <property type="project" value="UniProtKB-UniRule"/>
</dbReference>
<dbReference type="Gene3D" id="2.60.120.10">
    <property type="entry name" value="Jelly Rolls"/>
    <property type="match status" value="1"/>
</dbReference>
<feature type="active site" description="Proton acceptor" evidence="1">
    <location>
        <position position="62"/>
    </location>
</feature>
<comment type="pathway">
    <text evidence="3">Carbohydrate biosynthesis; dTDP-L-rhamnose biosynthesis.</text>
</comment>
<comment type="caution">
    <text evidence="4">The sequence shown here is derived from an EMBL/GenBank/DDBJ whole genome shotgun (WGS) entry which is preliminary data.</text>
</comment>
<protein>
    <recommendedName>
        <fullName evidence="3">dTDP-4-dehydrorhamnose 3,5-epimerase</fullName>
        <ecNumber evidence="3">5.1.3.13</ecNumber>
    </recommendedName>
    <alternativeName>
        <fullName evidence="3">Thymidine diphospho-4-keto-rhamnose 3,5-epimerase</fullName>
    </alternativeName>
</protein>
<comment type="catalytic activity">
    <reaction evidence="3">
        <text>dTDP-4-dehydro-6-deoxy-alpha-D-glucose = dTDP-4-dehydro-beta-L-rhamnose</text>
        <dbReference type="Rhea" id="RHEA:16969"/>
        <dbReference type="ChEBI" id="CHEBI:57649"/>
        <dbReference type="ChEBI" id="CHEBI:62830"/>
        <dbReference type="EC" id="5.1.3.13"/>
    </reaction>
</comment>
<keyword evidence="3" id="KW-0413">Isomerase</keyword>
<evidence type="ECO:0000313" key="5">
    <source>
        <dbReference type="Proteomes" id="UP000034589"/>
    </source>
</evidence>
<proteinExistence type="inferred from homology"/>
<dbReference type="GO" id="GO:0019305">
    <property type="term" value="P:dTDP-rhamnose biosynthetic process"/>
    <property type="evidence" value="ECO:0007669"/>
    <property type="project" value="UniProtKB-UniRule"/>
</dbReference>
<accession>A0A0G1YLH9</accession>
<dbReference type="GO" id="GO:0000271">
    <property type="term" value="P:polysaccharide biosynthetic process"/>
    <property type="evidence" value="ECO:0007669"/>
    <property type="project" value="TreeGrafter"/>
</dbReference>
<dbReference type="AlphaFoldDB" id="A0A0G1YLH9"/>
<dbReference type="CDD" id="cd00438">
    <property type="entry name" value="cupin_RmlC"/>
    <property type="match status" value="1"/>
</dbReference>
<dbReference type="UniPathway" id="UPA00124"/>
<gene>
    <name evidence="4" type="ORF">UY39_C0018G0007</name>
</gene>
<dbReference type="EC" id="5.1.3.13" evidence="3"/>
<feature type="active site" description="Proton donor" evidence="1">
    <location>
        <position position="132"/>
    </location>
</feature>
<name>A0A0G1YLH9_9BACT</name>
<evidence type="ECO:0000256" key="2">
    <source>
        <dbReference type="PIRSR" id="PIRSR600888-3"/>
    </source>
</evidence>
<reference evidence="4 5" key="1">
    <citation type="journal article" date="2015" name="Nature">
        <title>rRNA introns, odd ribosomes, and small enigmatic genomes across a large radiation of phyla.</title>
        <authorList>
            <person name="Brown C.T."/>
            <person name="Hug L.A."/>
            <person name="Thomas B.C."/>
            <person name="Sharon I."/>
            <person name="Castelle C.J."/>
            <person name="Singh A."/>
            <person name="Wilkins M.J."/>
            <person name="Williams K.H."/>
            <person name="Banfield J.F."/>
        </authorList>
    </citation>
    <scope>NUCLEOTIDE SEQUENCE [LARGE SCALE GENOMIC DNA]</scope>
</reference>
<dbReference type="GO" id="GO:0005829">
    <property type="term" value="C:cytosol"/>
    <property type="evidence" value="ECO:0007669"/>
    <property type="project" value="TreeGrafter"/>
</dbReference>
<sequence length="176" mass="20223">MKFIETKIPGVVIIELEKKQDERGFFARSWDDTIAAANGCVMHTVQCNISFNLKAGTLRGMHYQDEPYAESKIVRCTRGSLYDVALDLRPGSKTFKQWTSVELSEENRRMLYIPKGCAHGFQTLEDTTEVFYQMGEYFHTECACGVRFDDPAFNITWPGAERIVSEKDRSYPLWTP</sequence>
<dbReference type="InterPro" id="IPR014710">
    <property type="entry name" value="RmlC-like_jellyroll"/>
</dbReference>
<organism evidence="4 5">
    <name type="scientific">Candidatus Kaiserbacteria bacterium GW2011_GWC2_49_12</name>
    <dbReference type="NCBI Taxonomy" id="1618675"/>
    <lineage>
        <taxon>Bacteria</taxon>
        <taxon>Candidatus Kaiseribacteriota</taxon>
    </lineage>
</organism>
<feature type="site" description="Participates in a stacking interaction with the thymidine ring of dTDP-4-oxo-6-deoxyglucose" evidence="2">
    <location>
        <position position="138"/>
    </location>
</feature>
<dbReference type="NCBIfam" id="TIGR01221">
    <property type="entry name" value="rmlC"/>
    <property type="match status" value="1"/>
</dbReference>
<dbReference type="PATRIC" id="fig|1618675.3.peg.260"/>
<comment type="function">
    <text evidence="3">Catalyzes the epimerization of the C3' and C5'positions of dTDP-6-deoxy-D-xylo-4-hexulose, forming dTDP-6-deoxy-L-lyxo-4-hexulose.</text>
</comment>
<dbReference type="Proteomes" id="UP000034589">
    <property type="component" value="Unassembled WGS sequence"/>
</dbReference>
<comment type="similarity">
    <text evidence="3">Belongs to the dTDP-4-dehydrorhamnose 3,5-epimerase family.</text>
</comment>
<evidence type="ECO:0000256" key="3">
    <source>
        <dbReference type="RuleBase" id="RU364069"/>
    </source>
</evidence>
<dbReference type="SUPFAM" id="SSF51182">
    <property type="entry name" value="RmlC-like cupins"/>
    <property type="match status" value="1"/>
</dbReference>
<dbReference type="PANTHER" id="PTHR21047">
    <property type="entry name" value="DTDP-6-DEOXY-D-GLUCOSE-3,5 EPIMERASE"/>
    <property type="match status" value="1"/>
</dbReference>
<dbReference type="PANTHER" id="PTHR21047:SF2">
    <property type="entry name" value="THYMIDINE DIPHOSPHO-4-KETO-RHAMNOSE 3,5-EPIMERASE"/>
    <property type="match status" value="1"/>
</dbReference>
<dbReference type="Pfam" id="PF00908">
    <property type="entry name" value="dTDP_sugar_isom"/>
    <property type="match status" value="1"/>
</dbReference>
<dbReference type="EMBL" id="LCPV01000018">
    <property type="protein sequence ID" value="KKW07204.1"/>
    <property type="molecule type" value="Genomic_DNA"/>
</dbReference>